<comment type="caution">
    <text evidence="2">The sequence shown here is derived from an EMBL/GenBank/DDBJ whole genome shotgun (WGS) entry which is preliminary data.</text>
</comment>
<dbReference type="Gene3D" id="3.50.50.60">
    <property type="entry name" value="FAD/NAD(P)-binding domain"/>
    <property type="match status" value="1"/>
</dbReference>
<dbReference type="InterPro" id="IPR036188">
    <property type="entry name" value="FAD/NAD-bd_sf"/>
</dbReference>
<dbReference type="Pfam" id="PF01593">
    <property type="entry name" value="Amino_oxidase"/>
    <property type="match status" value="1"/>
</dbReference>
<organism evidence="2 3">
    <name type="scientific">Crenobacter intestini</name>
    <dbReference type="NCBI Taxonomy" id="2563443"/>
    <lineage>
        <taxon>Bacteria</taxon>
        <taxon>Pseudomonadati</taxon>
        <taxon>Pseudomonadota</taxon>
        <taxon>Betaproteobacteria</taxon>
        <taxon>Neisseriales</taxon>
        <taxon>Neisseriaceae</taxon>
        <taxon>Crenobacter</taxon>
    </lineage>
</organism>
<dbReference type="AlphaFoldDB" id="A0A4V4N8A9"/>
<gene>
    <name evidence="2" type="ORF">E5K04_06475</name>
</gene>
<evidence type="ECO:0000313" key="2">
    <source>
        <dbReference type="EMBL" id="TIC83663.1"/>
    </source>
</evidence>
<dbReference type="EMBL" id="STGJ01000006">
    <property type="protein sequence ID" value="TIC83663.1"/>
    <property type="molecule type" value="Genomic_DNA"/>
</dbReference>
<dbReference type="InterPro" id="IPR050464">
    <property type="entry name" value="Zeta_carotene_desat/Oxidored"/>
</dbReference>
<dbReference type="GO" id="GO:0016491">
    <property type="term" value="F:oxidoreductase activity"/>
    <property type="evidence" value="ECO:0007669"/>
    <property type="project" value="InterPro"/>
</dbReference>
<dbReference type="SUPFAM" id="SSF51905">
    <property type="entry name" value="FAD/NAD(P)-binding domain"/>
    <property type="match status" value="1"/>
</dbReference>
<dbReference type="InterPro" id="IPR017830">
    <property type="entry name" value="SQase_HpnE"/>
</dbReference>
<evidence type="ECO:0000259" key="1">
    <source>
        <dbReference type="Pfam" id="PF01593"/>
    </source>
</evidence>
<accession>A0A4V4N8A9</accession>
<feature type="domain" description="Amine oxidase" evidence="1">
    <location>
        <begin position="15"/>
        <end position="412"/>
    </location>
</feature>
<keyword evidence="3" id="KW-1185">Reference proteome</keyword>
<dbReference type="NCBIfam" id="TIGR03467">
    <property type="entry name" value="HpnE"/>
    <property type="match status" value="1"/>
</dbReference>
<dbReference type="RefSeq" id="WP_136552164.1">
    <property type="nucleotide sequence ID" value="NZ_STGJ01000006.1"/>
</dbReference>
<reference evidence="2 3" key="1">
    <citation type="submission" date="2019-04" db="EMBL/GenBank/DDBJ databases">
        <title>Crenobacter sp. nov.</title>
        <authorList>
            <person name="Shi S."/>
        </authorList>
    </citation>
    <scope>NUCLEOTIDE SEQUENCE [LARGE SCALE GENOMIC DNA]</scope>
    <source>
        <strain evidence="2 3">GY 70310</strain>
    </source>
</reference>
<evidence type="ECO:0000313" key="3">
    <source>
        <dbReference type="Proteomes" id="UP000308891"/>
    </source>
</evidence>
<dbReference type="PANTHER" id="PTHR42923:SF47">
    <property type="entry name" value="BLR3003 PROTEIN"/>
    <property type="match status" value="1"/>
</dbReference>
<sequence>MAAKPRVAVVGAGWAGLSAAVALSGFAKLTVFEAGRQPGGRARRAQGAAGHLDNGQHILVGAYRATLDLMRTIGVDPEQALLRLPLSWPMCDALNFTTPALPSPLHVLAGLLAAKRLAWRDKALFLRALASLARSGYRVEPDTTVQDWLLATRQTPALIDGFWRPLLLSALNTPPDVASMATFARVLGDSCGGAREDGELLLPRTDLTSVLPGPAWRYLAGQGARCVASHRVKAVDWQGDGVWVDGERFDALVLAVAPWHAATLLPEEARGTLQQWRTRPITTIYAKTDAALPRVMTGLAHGTVHWLFDRARLGGEPGEVAAVVSCDELDDTALQEGLVRDLATACGRPVAVHEMRVIRERRATFEAALGLARPDTRLQVEYGYLAGDWVHPVYPATLEGAVQSGRAAAAALMADWTHKPRKQKPT</sequence>
<dbReference type="PANTHER" id="PTHR42923">
    <property type="entry name" value="PROTOPORPHYRINOGEN OXIDASE"/>
    <property type="match status" value="1"/>
</dbReference>
<dbReference type="Proteomes" id="UP000308891">
    <property type="component" value="Unassembled WGS sequence"/>
</dbReference>
<protein>
    <submittedName>
        <fullName evidence="2">FAD-dependent oxidoreductase</fullName>
    </submittedName>
</protein>
<proteinExistence type="predicted"/>
<name>A0A4V4N8A9_9NEIS</name>
<dbReference type="InterPro" id="IPR002937">
    <property type="entry name" value="Amino_oxidase"/>
</dbReference>
<dbReference type="OrthoDB" id="7849608at2"/>